<evidence type="ECO:0000256" key="1">
    <source>
        <dbReference type="SAM" id="MobiDB-lite"/>
    </source>
</evidence>
<dbReference type="Proteomes" id="UP000177855">
    <property type="component" value="Unassembled WGS sequence"/>
</dbReference>
<sequence>MAKISLETNNQHPNGELLSDNSKWGDLGNVSDEKELEAYINCWLTAGCIVKTTDTLVLGDVPFALHTFWEQVKPNKKTPPPFALLTELRYDGTTSTKFFQFTLVPKNDSITYRQLRIATGKIKLLLPQRI</sequence>
<feature type="compositionally biased region" description="Polar residues" evidence="1">
    <location>
        <begin position="1"/>
        <end position="13"/>
    </location>
</feature>
<dbReference type="STRING" id="1802532.A2210_01395"/>
<accession>A0A1F8CHX6</accession>
<protein>
    <submittedName>
        <fullName evidence="2">Uncharacterized protein</fullName>
    </submittedName>
</protein>
<name>A0A1F8CHX6_9BACT</name>
<proteinExistence type="predicted"/>
<feature type="region of interest" description="Disordered" evidence="1">
    <location>
        <begin position="1"/>
        <end position="20"/>
    </location>
</feature>
<gene>
    <name evidence="2" type="ORF">A2210_01395</name>
</gene>
<reference evidence="2 3" key="1">
    <citation type="journal article" date="2016" name="Nat. Commun.">
        <title>Thousands of microbial genomes shed light on interconnected biogeochemical processes in an aquifer system.</title>
        <authorList>
            <person name="Anantharaman K."/>
            <person name="Brown C.T."/>
            <person name="Hug L.A."/>
            <person name="Sharon I."/>
            <person name="Castelle C.J."/>
            <person name="Probst A.J."/>
            <person name="Thomas B.C."/>
            <person name="Singh A."/>
            <person name="Wilkins M.J."/>
            <person name="Karaoz U."/>
            <person name="Brodie E.L."/>
            <person name="Williams K.H."/>
            <person name="Hubbard S.S."/>
            <person name="Banfield J.F."/>
        </authorList>
    </citation>
    <scope>NUCLEOTIDE SEQUENCE [LARGE SCALE GENOMIC DNA]</scope>
</reference>
<dbReference type="EMBL" id="MGHS01000043">
    <property type="protein sequence ID" value="OGM75973.1"/>
    <property type="molecule type" value="Genomic_DNA"/>
</dbReference>
<dbReference type="AlphaFoldDB" id="A0A1F8CHX6"/>
<evidence type="ECO:0000313" key="3">
    <source>
        <dbReference type="Proteomes" id="UP000177855"/>
    </source>
</evidence>
<evidence type="ECO:0000313" key="2">
    <source>
        <dbReference type="EMBL" id="OGM75973.1"/>
    </source>
</evidence>
<comment type="caution">
    <text evidence="2">The sequence shown here is derived from an EMBL/GenBank/DDBJ whole genome shotgun (WGS) entry which is preliminary data.</text>
</comment>
<organism evidence="2 3">
    <name type="scientific">Candidatus Woesebacteria bacterium RIFOXYA1_FULL_40_18</name>
    <dbReference type="NCBI Taxonomy" id="1802532"/>
    <lineage>
        <taxon>Bacteria</taxon>
        <taxon>Candidatus Woeseibacteriota</taxon>
    </lineage>
</organism>